<dbReference type="InterPro" id="IPR009081">
    <property type="entry name" value="PP-bd_ACP"/>
</dbReference>
<keyword evidence="1" id="KW-0596">Phosphopantetheine</keyword>
<dbReference type="InterPro" id="IPR001031">
    <property type="entry name" value="Thioesterase"/>
</dbReference>
<dbReference type="Pfam" id="PF00550">
    <property type="entry name" value="PP-binding"/>
    <property type="match status" value="1"/>
</dbReference>
<evidence type="ECO:0000259" key="3">
    <source>
        <dbReference type="PROSITE" id="PS50075"/>
    </source>
</evidence>
<dbReference type="EMBL" id="FMHW01000002">
    <property type="protein sequence ID" value="SCL27383.1"/>
    <property type="molecule type" value="Genomic_DNA"/>
</dbReference>
<dbReference type="InterPro" id="IPR006162">
    <property type="entry name" value="Ppantetheine_attach_site"/>
</dbReference>
<keyword evidence="5" id="KW-1185">Reference proteome</keyword>
<protein>
    <submittedName>
        <fullName evidence="4">Thioesterase domain-containing protein</fullName>
    </submittedName>
</protein>
<dbReference type="Gene3D" id="3.40.50.1820">
    <property type="entry name" value="alpha/beta hydrolase"/>
    <property type="match status" value="1"/>
</dbReference>
<dbReference type="SMART" id="SM00823">
    <property type="entry name" value="PKS_PP"/>
    <property type="match status" value="1"/>
</dbReference>
<keyword evidence="2" id="KW-0597">Phosphoprotein</keyword>
<dbReference type="InterPro" id="IPR036736">
    <property type="entry name" value="ACP-like_sf"/>
</dbReference>
<dbReference type="AlphaFoldDB" id="A0A1C6SD39"/>
<dbReference type="Pfam" id="PF00975">
    <property type="entry name" value="Thioesterase"/>
    <property type="match status" value="1"/>
</dbReference>
<proteinExistence type="predicted"/>
<evidence type="ECO:0000256" key="1">
    <source>
        <dbReference type="ARBA" id="ARBA00022450"/>
    </source>
</evidence>
<dbReference type="SUPFAM" id="SSF47336">
    <property type="entry name" value="ACP-like"/>
    <property type="match status" value="1"/>
</dbReference>
<dbReference type="PROSITE" id="PS00012">
    <property type="entry name" value="PHOSPHOPANTETHEINE"/>
    <property type="match status" value="1"/>
</dbReference>
<dbReference type="RefSeq" id="WP_091643072.1">
    <property type="nucleotide sequence ID" value="NZ_FMHW01000002.1"/>
</dbReference>
<dbReference type="Proteomes" id="UP000198959">
    <property type="component" value="Unassembled WGS sequence"/>
</dbReference>
<dbReference type="GO" id="GO:0044550">
    <property type="term" value="P:secondary metabolite biosynthetic process"/>
    <property type="evidence" value="ECO:0007669"/>
    <property type="project" value="TreeGrafter"/>
</dbReference>
<dbReference type="InterPro" id="IPR029058">
    <property type="entry name" value="AB_hydrolase_fold"/>
</dbReference>
<dbReference type="OrthoDB" id="2472181at2"/>
<dbReference type="GO" id="GO:0005737">
    <property type="term" value="C:cytoplasm"/>
    <property type="evidence" value="ECO:0007669"/>
    <property type="project" value="TreeGrafter"/>
</dbReference>
<evidence type="ECO:0000313" key="5">
    <source>
        <dbReference type="Proteomes" id="UP000198959"/>
    </source>
</evidence>
<accession>A0A1C6SD39</accession>
<dbReference type="GO" id="GO:0043041">
    <property type="term" value="P:amino acid activation for nonribosomal peptide biosynthetic process"/>
    <property type="evidence" value="ECO:0007669"/>
    <property type="project" value="TreeGrafter"/>
</dbReference>
<organism evidence="4 5">
    <name type="scientific">Micromonospora pallida</name>
    <dbReference type="NCBI Taxonomy" id="145854"/>
    <lineage>
        <taxon>Bacteria</taxon>
        <taxon>Bacillati</taxon>
        <taxon>Actinomycetota</taxon>
        <taxon>Actinomycetes</taxon>
        <taxon>Micromonosporales</taxon>
        <taxon>Micromonosporaceae</taxon>
        <taxon>Micromonospora</taxon>
    </lineage>
</organism>
<dbReference type="PANTHER" id="PTHR45527">
    <property type="entry name" value="NONRIBOSOMAL PEPTIDE SYNTHETASE"/>
    <property type="match status" value="1"/>
</dbReference>
<feature type="domain" description="Carrier" evidence="3">
    <location>
        <begin position="6"/>
        <end position="81"/>
    </location>
</feature>
<dbReference type="PROSITE" id="PS50075">
    <property type="entry name" value="CARRIER"/>
    <property type="match status" value="1"/>
</dbReference>
<dbReference type="GO" id="GO:0031177">
    <property type="term" value="F:phosphopantetheine binding"/>
    <property type="evidence" value="ECO:0007669"/>
    <property type="project" value="InterPro"/>
</dbReference>
<dbReference type="STRING" id="145854.GA0074692_2341"/>
<name>A0A1C6SD39_9ACTN</name>
<gene>
    <name evidence="4" type="ORF">GA0074692_2341</name>
</gene>
<evidence type="ECO:0000256" key="2">
    <source>
        <dbReference type="ARBA" id="ARBA00022553"/>
    </source>
</evidence>
<sequence>MSDSTGPRSPQLEALCRLVAEEIGTARIGVDDNFFEAGANSLTVIRIVGRVRTTFGVRIGPETVFRHPTVLAVAEQLKIDNQGTDALDPVLVLRPHGSRPPLFCVHPGGGMSWCYTSLLGSLDADRPVVGLQARGLRPGEQPARGGVPEMTDDYLRLIRDVQPRGPYHLLGWSFGGTVAHALACRMQQAGEEVGLLAVMDAEPVATAGPTGPPTARELMLGLLQEFGYDRRDLASMPLRPDRVVALLRQESSAMAYLEPAHVNAVLEVFANNHRAMDGYRPDLFDGDLEFFAASDESAVDASRWSPYVSGRTRVHPLPCTHRDIGRPEHLAEIARILDTVLA</sequence>
<dbReference type="InterPro" id="IPR020806">
    <property type="entry name" value="PKS_PP-bd"/>
</dbReference>
<dbReference type="PANTHER" id="PTHR45527:SF1">
    <property type="entry name" value="FATTY ACID SYNTHASE"/>
    <property type="match status" value="1"/>
</dbReference>
<dbReference type="SUPFAM" id="SSF53474">
    <property type="entry name" value="alpha/beta-Hydrolases"/>
    <property type="match status" value="1"/>
</dbReference>
<evidence type="ECO:0000313" key="4">
    <source>
        <dbReference type="EMBL" id="SCL27383.1"/>
    </source>
</evidence>
<reference evidence="5" key="1">
    <citation type="submission" date="2016-06" db="EMBL/GenBank/DDBJ databases">
        <authorList>
            <person name="Varghese N."/>
            <person name="Submissions Spin"/>
        </authorList>
    </citation>
    <scope>NUCLEOTIDE SEQUENCE [LARGE SCALE GENOMIC DNA]</scope>
    <source>
        <strain evidence="5">DSM 43817</strain>
    </source>
</reference>